<evidence type="ECO:0008006" key="3">
    <source>
        <dbReference type="Google" id="ProtNLM"/>
    </source>
</evidence>
<reference evidence="1 2" key="1">
    <citation type="journal article" date="2022" name="Nat. Plants">
        <title>Genomes of leafy and leafless Platanthera orchids illuminate the evolution of mycoheterotrophy.</title>
        <authorList>
            <person name="Li M.H."/>
            <person name="Liu K.W."/>
            <person name="Li Z."/>
            <person name="Lu H.C."/>
            <person name="Ye Q.L."/>
            <person name="Zhang D."/>
            <person name="Wang J.Y."/>
            <person name="Li Y.F."/>
            <person name="Zhong Z.M."/>
            <person name="Liu X."/>
            <person name="Yu X."/>
            <person name="Liu D.K."/>
            <person name="Tu X.D."/>
            <person name="Liu B."/>
            <person name="Hao Y."/>
            <person name="Liao X.Y."/>
            <person name="Jiang Y.T."/>
            <person name="Sun W.H."/>
            <person name="Chen J."/>
            <person name="Chen Y.Q."/>
            <person name="Ai Y."/>
            <person name="Zhai J.W."/>
            <person name="Wu S.S."/>
            <person name="Zhou Z."/>
            <person name="Hsiao Y.Y."/>
            <person name="Wu W.L."/>
            <person name="Chen Y.Y."/>
            <person name="Lin Y.F."/>
            <person name="Hsu J.L."/>
            <person name="Li C.Y."/>
            <person name="Wang Z.W."/>
            <person name="Zhao X."/>
            <person name="Zhong W.Y."/>
            <person name="Ma X.K."/>
            <person name="Ma L."/>
            <person name="Huang J."/>
            <person name="Chen G.Z."/>
            <person name="Huang M.Z."/>
            <person name="Huang L."/>
            <person name="Peng D.H."/>
            <person name="Luo Y.B."/>
            <person name="Zou S.Q."/>
            <person name="Chen S.P."/>
            <person name="Lan S."/>
            <person name="Tsai W.C."/>
            <person name="Van de Peer Y."/>
            <person name="Liu Z.J."/>
        </authorList>
    </citation>
    <scope>NUCLEOTIDE SEQUENCE [LARGE SCALE GENOMIC DNA]</scope>
    <source>
        <strain evidence="1">Lor288</strain>
    </source>
</reference>
<evidence type="ECO:0000313" key="2">
    <source>
        <dbReference type="Proteomes" id="UP001412067"/>
    </source>
</evidence>
<evidence type="ECO:0000313" key="1">
    <source>
        <dbReference type="EMBL" id="KAK8959709.1"/>
    </source>
</evidence>
<comment type="caution">
    <text evidence="1">The sequence shown here is derived from an EMBL/GenBank/DDBJ whole genome shotgun (WGS) entry which is preliminary data.</text>
</comment>
<dbReference type="EMBL" id="JBBWWR010000011">
    <property type="protein sequence ID" value="KAK8959709.1"/>
    <property type="molecule type" value="Genomic_DNA"/>
</dbReference>
<dbReference type="Proteomes" id="UP001412067">
    <property type="component" value="Unassembled WGS sequence"/>
</dbReference>
<name>A0ABR2M7R4_9ASPA</name>
<proteinExistence type="predicted"/>
<accession>A0ABR2M7R4</accession>
<sequence length="261" mass="28398">MPRANAGEGQTFDHWQWEATWTWSQEKGRPLIVDNGRLQGRGHGEMVNGRPSNNWRVQKGRPLRLCDLLGEKGRPLIVDSGIPREVGTPVVIAATIAENLAIFDQGRKLGCWGTSRTSGLPGSSSLCPPPPGWIKINVDGSLLPLRCDGLGIVIRSEVGEVLRAGGFGWQHWDPGRDELEVVLAICRVLLPSLFEARVILIEGDVTNILEFCSSVTRRSSHPSPFAPEVAVAVDFLWDLGCGADDTFLGLVAEDYRGLEGG</sequence>
<gene>
    <name evidence="1" type="ORF">KSP40_PGU003446</name>
</gene>
<keyword evidence="2" id="KW-1185">Reference proteome</keyword>
<organism evidence="1 2">
    <name type="scientific">Platanthera guangdongensis</name>
    <dbReference type="NCBI Taxonomy" id="2320717"/>
    <lineage>
        <taxon>Eukaryota</taxon>
        <taxon>Viridiplantae</taxon>
        <taxon>Streptophyta</taxon>
        <taxon>Embryophyta</taxon>
        <taxon>Tracheophyta</taxon>
        <taxon>Spermatophyta</taxon>
        <taxon>Magnoliopsida</taxon>
        <taxon>Liliopsida</taxon>
        <taxon>Asparagales</taxon>
        <taxon>Orchidaceae</taxon>
        <taxon>Orchidoideae</taxon>
        <taxon>Orchideae</taxon>
        <taxon>Orchidinae</taxon>
        <taxon>Platanthera</taxon>
    </lineage>
</organism>
<protein>
    <recommendedName>
        <fullName evidence="3">RNase H type-1 domain-containing protein</fullName>
    </recommendedName>
</protein>